<accession>A0ABV6IBF0</accession>
<comment type="caution">
    <text evidence="1">The sequence shown here is derived from an EMBL/GenBank/DDBJ whole genome shotgun (WGS) entry which is preliminary data.</text>
</comment>
<keyword evidence="2" id="KW-1185">Reference proteome</keyword>
<keyword evidence="1" id="KW-0808">Transferase</keyword>
<proteinExistence type="predicted"/>
<name>A0ABV6IBF0_9BURK</name>
<dbReference type="GO" id="GO:0016757">
    <property type="term" value="F:glycosyltransferase activity"/>
    <property type="evidence" value="ECO:0007669"/>
    <property type="project" value="UniProtKB-KW"/>
</dbReference>
<evidence type="ECO:0000313" key="2">
    <source>
        <dbReference type="Proteomes" id="UP001589844"/>
    </source>
</evidence>
<keyword evidence="1" id="KW-0328">Glycosyltransferase</keyword>
<dbReference type="Pfam" id="PF15610">
    <property type="entry name" value="PRTase_3"/>
    <property type="match status" value="1"/>
</dbReference>
<organism evidence="1 2">
    <name type="scientific">Undibacterium danionis</name>
    <dbReference type="NCBI Taxonomy" id="1812100"/>
    <lineage>
        <taxon>Bacteria</taxon>
        <taxon>Pseudomonadati</taxon>
        <taxon>Pseudomonadota</taxon>
        <taxon>Betaproteobacteria</taxon>
        <taxon>Burkholderiales</taxon>
        <taxon>Oxalobacteraceae</taxon>
        <taxon>Undibacterium</taxon>
    </lineage>
</organism>
<dbReference type="InterPro" id="IPR028944">
    <property type="entry name" value="PRTase_ComF-like"/>
</dbReference>
<dbReference type="RefSeq" id="WP_390210553.1">
    <property type="nucleotide sequence ID" value="NZ_JBHLXJ010000004.1"/>
</dbReference>
<dbReference type="EMBL" id="JBHLXJ010000004">
    <property type="protein sequence ID" value="MFC0349165.1"/>
    <property type="molecule type" value="Genomic_DNA"/>
</dbReference>
<sequence>MMNQSANIENRLWFLEEIHSRDLPLTQDLYRLYPGMKFGLLEHIDFFSARLTVKLLKILNDRDASIKNNWQNWIITAPAFYHLPAAANLLAKNIQYRLQQLGCDIRLIFPKLSQESNLVGDNRAFVMSNDYSKHSRELRYAHRLQNYQIHDEINLQAQFHQQHVIVINDIYVTGVQQMIMQQLFHRWQIASCNWLYIFKVEEHLAQQYPEIEHQLNTSQYRDLASYAALFNQKELHFTRRCIAHLLEKDLNDFNYVITQLHPEILEKIQNNISKEWPEYRALFAEKLAAMNALKHDINRGSCSDNNNDKDCAKKISTV</sequence>
<reference evidence="1 2" key="1">
    <citation type="submission" date="2024-09" db="EMBL/GenBank/DDBJ databases">
        <authorList>
            <person name="Sun Q."/>
            <person name="Mori K."/>
        </authorList>
    </citation>
    <scope>NUCLEOTIDE SEQUENCE [LARGE SCALE GENOMIC DNA]</scope>
    <source>
        <strain evidence="1 2">CCM 8677</strain>
    </source>
</reference>
<protein>
    <submittedName>
        <fullName evidence="1">Phosphoribosyltransferase family protein</fullName>
    </submittedName>
</protein>
<gene>
    <name evidence="1" type="ORF">ACFFJH_05065</name>
</gene>
<evidence type="ECO:0000313" key="1">
    <source>
        <dbReference type="EMBL" id="MFC0349165.1"/>
    </source>
</evidence>
<dbReference type="Proteomes" id="UP001589844">
    <property type="component" value="Unassembled WGS sequence"/>
</dbReference>